<gene>
    <name evidence="1" type="ORF">H257_12746</name>
</gene>
<dbReference type="RefSeq" id="XP_009838353.1">
    <property type="nucleotide sequence ID" value="XM_009840051.1"/>
</dbReference>
<dbReference type="OrthoDB" id="121647at2759"/>
<protein>
    <submittedName>
        <fullName evidence="1">Uncharacterized protein</fullName>
    </submittedName>
</protein>
<sequence length="92" mass="10597">MTYSHPDVAPTSEYHSLPRDVWWQRTMQDKTGSLLLAPTESTSPPQKLSHQLVDTMEAWVEFDCQITLAELKARIQVDYDIVISETSLHPQR</sequence>
<dbReference type="VEuPathDB" id="FungiDB:H257_12746"/>
<dbReference type="GeneID" id="20814742"/>
<name>W4FXQ5_APHAT</name>
<proteinExistence type="predicted"/>
<dbReference type="EMBL" id="KI913155">
    <property type="protein sequence ID" value="ETV72285.1"/>
    <property type="molecule type" value="Genomic_DNA"/>
</dbReference>
<organism evidence="1">
    <name type="scientific">Aphanomyces astaci</name>
    <name type="common">Crayfish plague agent</name>
    <dbReference type="NCBI Taxonomy" id="112090"/>
    <lineage>
        <taxon>Eukaryota</taxon>
        <taxon>Sar</taxon>
        <taxon>Stramenopiles</taxon>
        <taxon>Oomycota</taxon>
        <taxon>Saprolegniomycetes</taxon>
        <taxon>Saprolegniales</taxon>
        <taxon>Verrucalvaceae</taxon>
        <taxon>Aphanomyces</taxon>
    </lineage>
</organism>
<accession>W4FXQ5</accession>
<dbReference type="AlphaFoldDB" id="W4FXQ5"/>
<evidence type="ECO:0000313" key="1">
    <source>
        <dbReference type="EMBL" id="ETV72285.1"/>
    </source>
</evidence>
<reference evidence="1" key="1">
    <citation type="submission" date="2013-12" db="EMBL/GenBank/DDBJ databases">
        <title>The Genome Sequence of Aphanomyces astaci APO3.</title>
        <authorList>
            <consortium name="The Broad Institute Genomics Platform"/>
            <person name="Russ C."/>
            <person name="Tyler B."/>
            <person name="van West P."/>
            <person name="Dieguez-Uribeondo J."/>
            <person name="Young S.K."/>
            <person name="Zeng Q."/>
            <person name="Gargeya S."/>
            <person name="Fitzgerald M."/>
            <person name="Abouelleil A."/>
            <person name="Alvarado L."/>
            <person name="Chapman S.B."/>
            <person name="Gainer-Dewar J."/>
            <person name="Goldberg J."/>
            <person name="Griggs A."/>
            <person name="Gujja S."/>
            <person name="Hansen M."/>
            <person name="Howarth C."/>
            <person name="Imamovic A."/>
            <person name="Ireland A."/>
            <person name="Larimer J."/>
            <person name="McCowan C."/>
            <person name="Murphy C."/>
            <person name="Pearson M."/>
            <person name="Poon T.W."/>
            <person name="Priest M."/>
            <person name="Roberts A."/>
            <person name="Saif S."/>
            <person name="Shea T."/>
            <person name="Sykes S."/>
            <person name="Wortman J."/>
            <person name="Nusbaum C."/>
            <person name="Birren B."/>
        </authorList>
    </citation>
    <scope>NUCLEOTIDE SEQUENCE [LARGE SCALE GENOMIC DNA]</scope>
    <source>
        <strain evidence="1">APO3</strain>
    </source>
</reference>